<keyword evidence="1" id="KW-0677">Repeat</keyword>
<dbReference type="GO" id="GO:0043531">
    <property type="term" value="F:ADP binding"/>
    <property type="evidence" value="ECO:0007669"/>
    <property type="project" value="InterPro"/>
</dbReference>
<comment type="caution">
    <text evidence="5">The sequence shown here is derived from an EMBL/GenBank/DDBJ whole genome shotgun (WGS) entry which is preliminary data.</text>
</comment>
<feature type="domain" description="NB-ARC" evidence="3">
    <location>
        <begin position="288"/>
        <end position="436"/>
    </location>
</feature>
<protein>
    <recommendedName>
        <fullName evidence="7">NB-ARC domain-containing protein</fullName>
    </recommendedName>
</protein>
<reference evidence="5 6" key="1">
    <citation type="submission" date="2023-08" db="EMBL/GenBank/DDBJ databases">
        <title>Black Yeasts Isolated from many extreme environments.</title>
        <authorList>
            <person name="Coleine C."/>
            <person name="Stajich J.E."/>
            <person name="Selbmann L."/>
        </authorList>
    </citation>
    <scope>NUCLEOTIDE SEQUENCE [LARGE SCALE GENOMIC DNA]</scope>
    <source>
        <strain evidence="5 6">CCFEE 5792</strain>
    </source>
</reference>
<dbReference type="PANTHER" id="PTHR45641:SF19">
    <property type="entry name" value="NEPHROCYSTIN-3"/>
    <property type="match status" value="1"/>
</dbReference>
<dbReference type="Gene3D" id="1.25.40.10">
    <property type="entry name" value="Tetratricopeptide repeat domain"/>
    <property type="match status" value="2"/>
</dbReference>
<dbReference type="InterPro" id="IPR027417">
    <property type="entry name" value="P-loop_NTPase"/>
</dbReference>
<name>A0AAV9N703_9EURO</name>
<evidence type="ECO:0008006" key="7">
    <source>
        <dbReference type="Google" id="ProtNLM"/>
    </source>
</evidence>
<dbReference type="SUPFAM" id="SSF48452">
    <property type="entry name" value="TPR-like"/>
    <property type="match status" value="1"/>
</dbReference>
<dbReference type="Gene3D" id="3.40.50.300">
    <property type="entry name" value="P-loop containing nucleotide triphosphate hydrolases"/>
    <property type="match status" value="1"/>
</dbReference>
<dbReference type="EMBL" id="JAVRRD010000016">
    <property type="protein sequence ID" value="KAK5050886.1"/>
    <property type="molecule type" value="Genomic_DNA"/>
</dbReference>
<dbReference type="PANTHER" id="PTHR45641">
    <property type="entry name" value="TETRATRICOPEPTIDE REPEAT PROTEIN (AFU_ORTHOLOGUE AFUA_6G03870)"/>
    <property type="match status" value="1"/>
</dbReference>
<evidence type="ECO:0000313" key="5">
    <source>
        <dbReference type="EMBL" id="KAK5050886.1"/>
    </source>
</evidence>
<feature type="domain" description="DUF7779" evidence="4">
    <location>
        <begin position="513"/>
        <end position="594"/>
    </location>
</feature>
<gene>
    <name evidence="5" type="ORF">LTR84_003445</name>
</gene>
<dbReference type="RefSeq" id="XP_064705386.1">
    <property type="nucleotide sequence ID" value="XM_064847033.1"/>
</dbReference>
<dbReference type="InterPro" id="IPR011990">
    <property type="entry name" value="TPR-like_helical_dom_sf"/>
</dbReference>
<evidence type="ECO:0000313" key="6">
    <source>
        <dbReference type="Proteomes" id="UP001358417"/>
    </source>
</evidence>
<dbReference type="GeneID" id="89971632"/>
<dbReference type="Pfam" id="PF13424">
    <property type="entry name" value="TPR_12"/>
    <property type="match status" value="2"/>
</dbReference>
<evidence type="ECO:0000259" key="4">
    <source>
        <dbReference type="Pfam" id="PF25000"/>
    </source>
</evidence>
<evidence type="ECO:0000256" key="1">
    <source>
        <dbReference type="ARBA" id="ARBA00022737"/>
    </source>
</evidence>
<evidence type="ECO:0000259" key="3">
    <source>
        <dbReference type="Pfam" id="PF00931"/>
    </source>
</evidence>
<organism evidence="5 6">
    <name type="scientific">Exophiala bonariae</name>
    <dbReference type="NCBI Taxonomy" id="1690606"/>
    <lineage>
        <taxon>Eukaryota</taxon>
        <taxon>Fungi</taxon>
        <taxon>Dikarya</taxon>
        <taxon>Ascomycota</taxon>
        <taxon>Pezizomycotina</taxon>
        <taxon>Eurotiomycetes</taxon>
        <taxon>Chaetothyriomycetidae</taxon>
        <taxon>Chaetothyriales</taxon>
        <taxon>Herpotrichiellaceae</taxon>
        <taxon>Exophiala</taxon>
    </lineage>
</organism>
<dbReference type="InterPro" id="IPR002182">
    <property type="entry name" value="NB-ARC"/>
</dbReference>
<dbReference type="AlphaFoldDB" id="A0AAV9N703"/>
<keyword evidence="6" id="KW-1185">Reference proteome</keyword>
<dbReference type="Pfam" id="PF00931">
    <property type="entry name" value="NB-ARC"/>
    <property type="match status" value="1"/>
</dbReference>
<dbReference type="Pfam" id="PF25000">
    <property type="entry name" value="DUF7779"/>
    <property type="match status" value="1"/>
</dbReference>
<dbReference type="SMART" id="SM00028">
    <property type="entry name" value="TPR"/>
    <property type="match status" value="4"/>
</dbReference>
<accession>A0AAV9N703</accession>
<dbReference type="PRINTS" id="PR00364">
    <property type="entry name" value="DISEASERSIST"/>
</dbReference>
<keyword evidence="2" id="KW-0802">TPR repeat</keyword>
<proteinExistence type="predicted"/>
<evidence type="ECO:0000256" key="2">
    <source>
        <dbReference type="ARBA" id="ARBA00022803"/>
    </source>
</evidence>
<dbReference type="Proteomes" id="UP001358417">
    <property type="component" value="Unassembled WGS sequence"/>
</dbReference>
<dbReference type="SUPFAM" id="SSF52540">
    <property type="entry name" value="P-loop containing nucleoside triphosphate hydrolases"/>
    <property type="match status" value="1"/>
</dbReference>
<dbReference type="InterPro" id="IPR019734">
    <property type="entry name" value="TPR_rpt"/>
</dbReference>
<sequence length="879" mass="99899">MSTSGGSHISVIRNSASQTDPDSLSAFVKLDTNASAYCDIVWNESLVRFEIDLGPLDSSNAQGCTTYQQLRENVDSLEQLSQSTTTVVKLQHILHGLNQLITFMDLLMGLECIQLAGTSIVWGILDVLLKLSVTSKKFSSFVDMFEETAGNLDRFGDFKFLLKQDASLGCKLIDSLADVVACWVLIIRALRYSTRDAKLDTKWALVEVNHKKYRDSIQARTQHLKDKSEAHHVKHITSHTKHGFLIRDLEKLTTGFVQSTDMFASDGHIVPCRNNIPYPQNPHFCFRQKELDAIRSALDHDPGDIKFRTFAVWGMGGIGKPQLALAYAREREAKGVPVILWVNSETQIDIYQSFTNIAELLELEDRKMSVEWLLVFDNVENPDLIRICLPVSPKGPVLITSRADIVAVDPASQGIEIDVFTKDEGAEFLRSIIKRKSYSETENQPPVQLAERLGGLPLALNLMATQIRTKRAKISVFLHNYEADFERYHKTPEKGVQNTYYRHSLETVYRTSFLSLHGGSIPLLGVFCFVAPDGVPEEIFKPVQVQSGIPELEFCHQSSEFEDVIEQLTSVSLIGRDPDTETFRVHRLMQEQYRIWAGPEGRRKCFLMAAKLLCQAFPRYLMECGAWSQFRILINVAFDVCEDKTSIEYAHLLMSAASVEYESGKAKNALSLIDRAMEIRKDLLPPDHEEIANLYNNYANIYLTREVTPESLNAAEQTLLRALEIDMKKDKFERNKILHTRQLNLTTTYIHANNFEKAEHHVAEAQRFAVNHFGPKSHFWASGESKRGNIMFQQHKFEEAKKHFQNAHEVYLKANENHPSTSSAEMKLGDVAMEQNRVDDAIKLYEQAHLKFQMNEIEKGDRGDSARAIWKLSKAYEKK</sequence>
<dbReference type="InterPro" id="IPR056681">
    <property type="entry name" value="DUF7779"/>
</dbReference>